<dbReference type="SMART" id="SM00717">
    <property type="entry name" value="SANT"/>
    <property type="match status" value="1"/>
</dbReference>
<comment type="subcellular location">
    <subcellularLocation>
        <location evidence="1">Nucleus</location>
    </subcellularLocation>
</comment>
<dbReference type="InterPro" id="IPR009057">
    <property type="entry name" value="Homeodomain-like_sf"/>
</dbReference>
<dbReference type="InterPro" id="IPR044636">
    <property type="entry name" value="RADIALIS-like"/>
</dbReference>
<dbReference type="PANTHER" id="PTHR43952:SF13">
    <property type="entry name" value="OS05G0567600 PROTEIN"/>
    <property type="match status" value="1"/>
</dbReference>
<evidence type="ECO:0000259" key="5">
    <source>
        <dbReference type="PROSITE" id="PS50090"/>
    </source>
</evidence>
<keyword evidence="2" id="KW-0805">Transcription regulation</keyword>
<dbReference type="Gene3D" id="1.10.10.60">
    <property type="entry name" value="Homeodomain-like"/>
    <property type="match status" value="1"/>
</dbReference>
<accession>A0AAP0RVT5</accession>
<dbReference type="Pfam" id="PF00249">
    <property type="entry name" value="Myb_DNA-binding"/>
    <property type="match status" value="1"/>
</dbReference>
<dbReference type="GO" id="GO:0003700">
    <property type="term" value="F:DNA-binding transcription factor activity"/>
    <property type="evidence" value="ECO:0007669"/>
    <property type="project" value="InterPro"/>
</dbReference>
<evidence type="ECO:0000256" key="3">
    <source>
        <dbReference type="ARBA" id="ARBA00023163"/>
    </source>
</evidence>
<dbReference type="CDD" id="cd00167">
    <property type="entry name" value="SANT"/>
    <property type="match status" value="1"/>
</dbReference>
<keyword evidence="4" id="KW-0539">Nucleus</keyword>
<evidence type="ECO:0000256" key="2">
    <source>
        <dbReference type="ARBA" id="ARBA00023015"/>
    </source>
</evidence>
<protein>
    <recommendedName>
        <fullName evidence="5">Myb-like domain-containing protein</fullName>
    </recommendedName>
</protein>
<dbReference type="SUPFAM" id="SSF46689">
    <property type="entry name" value="Homeodomain-like"/>
    <property type="match status" value="1"/>
</dbReference>
<evidence type="ECO:0000313" key="6">
    <source>
        <dbReference type="EMBL" id="KAK9282616.1"/>
    </source>
</evidence>
<sequence>MSGAKGWTWEENKTFETAMATHWEYFAQEQWDKIASMVPSKTADEVKKHYQKLVDDVKAIEAGLVPTPRYSKEVAKEGRVDDSCC</sequence>
<dbReference type="GO" id="GO:0005634">
    <property type="term" value="C:nucleus"/>
    <property type="evidence" value="ECO:0007669"/>
    <property type="project" value="UniProtKB-SubCell"/>
</dbReference>
<evidence type="ECO:0000256" key="1">
    <source>
        <dbReference type="ARBA" id="ARBA00004123"/>
    </source>
</evidence>
<keyword evidence="3" id="KW-0804">Transcription</keyword>
<dbReference type="Proteomes" id="UP001415857">
    <property type="component" value="Unassembled WGS sequence"/>
</dbReference>
<dbReference type="EMBL" id="JBBPBK010000006">
    <property type="protein sequence ID" value="KAK9282616.1"/>
    <property type="molecule type" value="Genomic_DNA"/>
</dbReference>
<comment type="caution">
    <text evidence="6">The sequence shown here is derived from an EMBL/GenBank/DDBJ whole genome shotgun (WGS) entry which is preliminary data.</text>
</comment>
<proteinExistence type="predicted"/>
<keyword evidence="7" id="KW-1185">Reference proteome</keyword>
<reference evidence="6 7" key="1">
    <citation type="journal article" date="2024" name="Plant J.">
        <title>Genome sequences and population genomics reveal climatic adaptation and genomic divergence between two closely related sweetgum species.</title>
        <authorList>
            <person name="Xu W.Q."/>
            <person name="Ren C.Q."/>
            <person name="Zhang X.Y."/>
            <person name="Comes H.P."/>
            <person name="Liu X.H."/>
            <person name="Li Y.G."/>
            <person name="Kettle C.J."/>
            <person name="Jalonen R."/>
            <person name="Gaisberger H."/>
            <person name="Ma Y.Z."/>
            <person name="Qiu Y.X."/>
        </authorList>
    </citation>
    <scope>NUCLEOTIDE SEQUENCE [LARGE SCALE GENOMIC DNA]</scope>
    <source>
        <strain evidence="6">Hangzhou</strain>
    </source>
</reference>
<dbReference type="FunFam" id="1.10.10.60:FF:000154">
    <property type="entry name" value="Transcription factor SRM1"/>
    <property type="match status" value="1"/>
</dbReference>
<feature type="domain" description="Myb-like" evidence="5">
    <location>
        <begin position="7"/>
        <end position="54"/>
    </location>
</feature>
<name>A0AAP0RVT5_LIQFO</name>
<dbReference type="InterPro" id="IPR001005">
    <property type="entry name" value="SANT/Myb"/>
</dbReference>
<evidence type="ECO:0000313" key="7">
    <source>
        <dbReference type="Proteomes" id="UP001415857"/>
    </source>
</evidence>
<organism evidence="6 7">
    <name type="scientific">Liquidambar formosana</name>
    <name type="common">Formosan gum</name>
    <dbReference type="NCBI Taxonomy" id="63359"/>
    <lineage>
        <taxon>Eukaryota</taxon>
        <taxon>Viridiplantae</taxon>
        <taxon>Streptophyta</taxon>
        <taxon>Embryophyta</taxon>
        <taxon>Tracheophyta</taxon>
        <taxon>Spermatophyta</taxon>
        <taxon>Magnoliopsida</taxon>
        <taxon>eudicotyledons</taxon>
        <taxon>Gunneridae</taxon>
        <taxon>Pentapetalae</taxon>
        <taxon>Saxifragales</taxon>
        <taxon>Altingiaceae</taxon>
        <taxon>Liquidambar</taxon>
    </lineage>
</organism>
<dbReference type="PROSITE" id="PS50090">
    <property type="entry name" value="MYB_LIKE"/>
    <property type="match status" value="1"/>
</dbReference>
<dbReference type="PANTHER" id="PTHR43952">
    <property type="entry name" value="MYB FAMILY TRANSCRIPTION FACTOR-RELATED"/>
    <property type="match status" value="1"/>
</dbReference>
<dbReference type="AlphaFoldDB" id="A0AAP0RVT5"/>
<gene>
    <name evidence="6" type="ORF">L1049_010834</name>
</gene>
<evidence type="ECO:0000256" key="4">
    <source>
        <dbReference type="ARBA" id="ARBA00023242"/>
    </source>
</evidence>